<keyword evidence="2" id="KW-1133">Transmembrane helix</keyword>
<name>A0ABD3M6K4_9STRA</name>
<keyword evidence="2" id="KW-0812">Transmembrane</keyword>
<protein>
    <submittedName>
        <fullName evidence="3">Uncharacterized protein</fullName>
    </submittedName>
</protein>
<proteinExistence type="predicted"/>
<evidence type="ECO:0000313" key="4">
    <source>
        <dbReference type="Proteomes" id="UP001530293"/>
    </source>
</evidence>
<gene>
    <name evidence="3" type="ORF">ACHAWU_007146</name>
</gene>
<evidence type="ECO:0000256" key="1">
    <source>
        <dbReference type="SAM" id="MobiDB-lite"/>
    </source>
</evidence>
<dbReference type="Proteomes" id="UP001530293">
    <property type="component" value="Unassembled WGS sequence"/>
</dbReference>
<dbReference type="EMBL" id="JALLBG020000312">
    <property type="protein sequence ID" value="KAL3756195.1"/>
    <property type="molecule type" value="Genomic_DNA"/>
</dbReference>
<evidence type="ECO:0000313" key="3">
    <source>
        <dbReference type="EMBL" id="KAL3756195.1"/>
    </source>
</evidence>
<accession>A0ABD3M6K4</accession>
<evidence type="ECO:0000256" key="2">
    <source>
        <dbReference type="SAM" id="Phobius"/>
    </source>
</evidence>
<keyword evidence="4" id="KW-1185">Reference proteome</keyword>
<comment type="caution">
    <text evidence="3">The sequence shown here is derived from an EMBL/GenBank/DDBJ whole genome shotgun (WGS) entry which is preliminary data.</text>
</comment>
<sequence length="821" mass="94436">MRRGQMRKRPPYLQDCSSNESSHSNSLPQHFPFPLALSNNLDLQSVKRSSSLSVPSSIPNANFGNDLININNYRGSGNTKFPPRIFTSPRRSHSTGSIISSSSASTILPSNVVGGFTDDSRKMQKYVTTLLRRIAGTLRIPYLCTKLQKFHHQAMQKSHRYQYICYKTKRILYSWYKLLRLCILELLSVRCTFRQKLAFLFFVIIYSSCYVYYIIMPIWDYETEWKNWEIKMQQSVTKLMPPSLPPNKMNDKEEASQLRQYWDSNNYYLEQFPYLQGKDAAREYVIPIPDYELMGRIRTKLAQRLRTHAIQSCENGKRHVLPNPPPVENAAKHSLPVLGITVANDTPDNRYLRRILHTIDLNTVGSIVITWYDEQTEAQLVGNQHSLSHDVVVSALEEYILHKGFEEIPWKNDDGSVIDNATVLYVDGDANNSHMRLADPTSLTLLSEIATSIQQFCIIDDEGQRSREGFDRKTDACRNELLLLRFPTNLGCSTGVNNPLFTHPTAPHWLIANYDIAYPSGVLVTMGKELEKTRVKYPDLAVHTYGYIYGRGELMNPWSNFVMTSCAVVSAGVWDENIFPAYYEDDDYRDRIRYIAGIWKDVIGDPDRFENVPQQIMIDTHLIRYQTDRNVSVAHGPLSAETYLSGTHETMKKVQDAEKDEQNWHVLKSLWYWLWPDSKKPPDPLHYESERWSLAKEVSNAEGFFRCKHGAVPDAGKHGEDPLRYFGWYERFLVPFVNRTRLTRMKESMLLMNKPNGRDLNADGTISIDGHSSDPSPWAVWSFNATRRQCVHSAVNVLLAMPPSEEKKNLTQKFKDSCSVC</sequence>
<keyword evidence="2" id="KW-0472">Membrane</keyword>
<reference evidence="3 4" key="1">
    <citation type="submission" date="2024-10" db="EMBL/GenBank/DDBJ databases">
        <title>Updated reference genomes for cyclostephanoid diatoms.</title>
        <authorList>
            <person name="Roberts W.R."/>
            <person name="Alverson A.J."/>
        </authorList>
    </citation>
    <scope>NUCLEOTIDE SEQUENCE [LARGE SCALE GENOMIC DNA]</scope>
    <source>
        <strain evidence="3 4">AJA232-27</strain>
    </source>
</reference>
<feature type="transmembrane region" description="Helical" evidence="2">
    <location>
        <begin position="197"/>
        <end position="219"/>
    </location>
</feature>
<feature type="compositionally biased region" description="Basic residues" evidence="1">
    <location>
        <begin position="1"/>
        <end position="10"/>
    </location>
</feature>
<feature type="region of interest" description="Disordered" evidence="1">
    <location>
        <begin position="1"/>
        <end position="27"/>
    </location>
</feature>
<feature type="compositionally biased region" description="Low complexity" evidence="1">
    <location>
        <begin position="17"/>
        <end position="26"/>
    </location>
</feature>
<dbReference type="AlphaFoldDB" id="A0ABD3M6K4"/>
<organism evidence="3 4">
    <name type="scientific">Discostella pseudostelligera</name>
    <dbReference type="NCBI Taxonomy" id="259834"/>
    <lineage>
        <taxon>Eukaryota</taxon>
        <taxon>Sar</taxon>
        <taxon>Stramenopiles</taxon>
        <taxon>Ochrophyta</taxon>
        <taxon>Bacillariophyta</taxon>
        <taxon>Coscinodiscophyceae</taxon>
        <taxon>Thalassiosirophycidae</taxon>
        <taxon>Stephanodiscales</taxon>
        <taxon>Stephanodiscaceae</taxon>
        <taxon>Discostella</taxon>
    </lineage>
</organism>